<feature type="domain" description="Carrier" evidence="5">
    <location>
        <begin position="985"/>
        <end position="1060"/>
    </location>
</feature>
<dbReference type="Gene3D" id="3.30.559.30">
    <property type="entry name" value="Nonribosomal peptide synthetase, condensation domain"/>
    <property type="match status" value="3"/>
</dbReference>
<dbReference type="NCBIfam" id="TIGR01733">
    <property type="entry name" value="AA-adenyl-dom"/>
    <property type="match status" value="3"/>
</dbReference>
<dbReference type="CDD" id="cd05930">
    <property type="entry name" value="A_NRPS"/>
    <property type="match status" value="2"/>
</dbReference>
<feature type="domain" description="Carrier" evidence="5">
    <location>
        <begin position="2042"/>
        <end position="2118"/>
    </location>
</feature>
<gene>
    <name evidence="6" type="ORF">P8A19_00995</name>
</gene>
<dbReference type="InterPro" id="IPR000873">
    <property type="entry name" value="AMP-dep_synth/lig_dom"/>
</dbReference>
<evidence type="ECO:0000256" key="1">
    <source>
        <dbReference type="ARBA" id="ARBA00001957"/>
    </source>
</evidence>
<evidence type="ECO:0000313" key="7">
    <source>
        <dbReference type="Proteomes" id="UP001235744"/>
    </source>
</evidence>
<feature type="domain" description="Carrier" evidence="5">
    <location>
        <begin position="3110"/>
        <end position="3185"/>
    </location>
</feature>
<evidence type="ECO:0000313" key="6">
    <source>
        <dbReference type="EMBL" id="WLQ54107.1"/>
    </source>
</evidence>
<dbReference type="InterPro" id="IPR010071">
    <property type="entry name" value="AA_adenyl_dom"/>
</dbReference>
<keyword evidence="3" id="KW-0597">Phosphoprotein</keyword>
<dbReference type="Gene3D" id="2.30.38.10">
    <property type="entry name" value="Luciferase, Domain 3"/>
    <property type="match status" value="3"/>
</dbReference>
<dbReference type="Pfam" id="PF00668">
    <property type="entry name" value="Condensation"/>
    <property type="match status" value="3"/>
</dbReference>
<sequence>MSDRTTAPARLSSGQERLLWLHELDPEHGGYHLPLILRFARGISTQVLSGALDQLAARHAVLSSRCVRDEAGNTFQVPEPDFRVPLVRTRESAPGEWQEIAGRVLTEPFALFAAPPVRALIVDCTDGSSVVMLAMHHLACDGRSLWILTEDLVALCRTARRGESPQLPPVTRTYADFADAERAELGETVLEQRLAHWRQELAGMQAASLPGDLPVPRPGTTAHEIPFSLSAAHTQALERLAGQHRSPLTAVVGAAFQAWLARHTGQCDITVGLALDARRGRHDDGVVGFFVKNLLLRGVLEPRTSFVDLMKQLTGRLRTSRKQHLPYERILAEAGAATGRGTEPVNAFLIHHGVRPAVTALTDDTGHDVTRLWLPNEAARFDIELNSSVVDGQLSGDLRFRSGLFSRRFLDGAVARFVRLLENAATEPDTPLNLVALLSPSELGNAAAIGRSGRAPAEPQPLVPELLRQQIRRTPDRTALVHGDTRLSYAELGRRAGRLARLLTNRGIGPEQRVALLVPRSDTQVVALLAVLTAGGVCVPLDPDQPPARTHGMLRDADVTLLLDTAETAAHLGDLVDLPRPARLTLDDPAVAGAWQEEPGGGSPEEPGPTEVRPENAAYVIHTSGSTGRPKGVVVEHRQLAHLHAQMVREAFIPGTRRLGRDRLRVALTAALTFDASWQGLLALVHGHELHLVPDHVRRDAESHVRYLREHAVDLVDATPTHAGQLVEAGLLDRPGCPGMVLVGGEPVSQALWDRLRQASEVEVRNCYGPTEFTVNATTCLFGDVPAPRIGRPLDGLGVLVLDQALRPVPPGARGEIYLHGPQIARGYSGQPGLTSSRFVADPHGRPGSRMYRTGDVGRWDADGQLVFDGRADDQLKVRGFRVEPGEIESVLTSHASVRQAAVVARQDTDGVTRLSAYVVPCDGATTRGGELRAHLTARLPRPMVPDSIVLIDALPLTASGKVDARALPDPTPMAYDDRPDTTDAPRSPREDILCRLFAQTLNVERVTRDDDYFVLGGHSLLVTRLLARIRSVFGSDLRIRDVFDHPTPAALAPLLTRTDSRPPLAARTHRGDVPLSAAQQRLWFIACAEGATDTYNIPLALRISGPLDAEVLHLALLDVVARHEPLRTVFPERDGVPRQRVLPHHPGPLLVRADTSEHGLPAALDDALRHAFELTREPPLRCVLFHIAPGQNVLLLLLHHIAGDARSSELLRQDLVVAYEARLRGDTPQYPPLPVSYADYAVWHREALGEGDDPASLASRQTRYWRETLADLPPELDLRADRPRPAVPEPRAHVLDFVLDQETHRALSALAREENVSLTMALQAAVAMLLHRIGAGSDIPLGGVVSTRADEQLGDLVGFFVNTQVLRFDLSRGPDFRTLLRRVRETVLAAYDHHELPFERVVEIVNPPRSVSRHPLFQVMVVVQERGGEESFTMAGATCRPEPTTLAAAKFDLCLTFAEQTGKDGGLAGIGVRIEARADMYEHSTVERLSGWLRRLTAAACVGPDTAVARLDMLAEPETGHLTRAGTGTAATVPEVTVPELFRIRVASHPDSTAVTWETGRLSYADLDAWADRIAGALRAGGLSREDRVALLLDRGAAAVAAPLAVLKASGCYVPLHARDPEQRLRQVLTESGARLLITDSEHAERAAALGLPTLVLTGTGTPGPATGGAGPVVQPDLLPDHLAYVIYTSGSTGVPKGVAVTHRCVVELVEDGSWHGGGHERVLMHSPLAFDASTYELWVPLLNGGEVVVAPAGDLDLDTLGRVLRECRVTGLWLTSGLFQVVADVAPETLRGLREVWAGGDVVPPASAARVAVHCPEISIVNGYGPTETTTFAASYRLERATVPERALPIGTPLDNTRLHVLNEALTPVPPGVPGELYIAGAGLARGYLGRPGMTGERFVACPFGPPGSRMYRTGDLVRWDEGVLVFLGRDDQQVKLRGFRIEPGEVEAALTRHPAVRQSTVIVRQDAGGDGRLTGYVTTGHRAPDPAELREFLRGHLPPYMIPSDIVPIAELPLTAGGKIDRRALPVPSGPSASAEPGTPGDSVTEAMCAIFAEVLGNGVPFSARQDFFAAGGSSLSVIRLISRARSVLAAELTVRDVFEEPTPAGLAARLSAAGDSAHYRPALRPGTATGEPVLAPVQHGLWFLQQLSGYRAAYNVPCALRLTGPLDVVALRRALHDLAGRHDALRTRCPERDGSPFPQVVPPGELPELLAVESVTPEELARRLRAEGDREFDLANELPMRALLCTSGEGEHVLSLVFHHIAVDGWSLGPLRRDLGDAYRSRAAGHAPDWAPLPVRYADYAVWQHQLLGGAEQPSDFARRQLDFWRNTLAELPEELPLPYDHPRPDEDRITAGRVTIGWGPAVHRRLSAVAQESGTSMLVVAHAAVAALLARTGAGHDIPLGTPVAGRTDEALNDMVGYFVNTVVLRLDVSGDPDFRELVRRARDTALSAFAQQELPFDRLVGSLSPHRVSWRNPLFQTMVTCLEAESGTPDFGEVSATAGETRLSTAKFDLALEFRERPDGRGLDCQLLYCAELFEPETAQWLADELRSLVDQLSERPDLPVTAPGRSNAAPARRQEPTPDAVPAPLVLDVLRQRIAEVPDSPALVAEDGELTFGELGERLGRLAHALRARGIGPEQRVAVLMPRSGRQITTLLAVLAAGGAAVPLDVSHPVRRSANILRDARVSLVLADGESASRLSAESGVPCLDLDSPQTLAELAAAPARLPGQEQLRPPICGEHAAYVIHTSGSTGRPKGVLVEHRQLASLLAEMSQQIFRAATEELGREQLRVSLTASVAFDASWQGILALVAGHELHVVPETTRSDPQEYTRYLLDRHIDVVDATPTYLAQLVEAGLLDDSGRAPGLLLMGGERADRNLWTRLRAAAGTRTYNVYGPTEFTVNATACLLDGRPAPRIGRPLGGNTVYVLDDALRPVPPMARGEIYLAGAQLSRGYVEQPARTAERFVADPYGPPGSRMYRTGDLAHWDAAGQLAFDGRADDQVKLRGFRVEPGEIEAALARHPDVGQAAVMLREDEPGKAQLVAYLVPEAEECEARALRGHLAEQLPAHLIPSAFVRVDALPMTTAGKLDRRALPAPLPGDAAPGSGDVARGPEEELLCQEFSEVLGIPDVGPEDDFFELGGHSLLAVRLVSRLRGLLGLEPTIQDVMRGRSVAGLLRVLRGGSGRNPMAAVLPLRKGTGTPLFCVHPVTGLSWCYAGLVRHLPAHVPVVGLQPPGLSGAGRQAASVRELASEYVRLVREYQPHGPYQILGWSFGGNVAHAMAAQLQNAGEEVSLLALLDSYPLNEVAARGAGREPDPASVLREHLTAEVLRGLSPEHLGRLEMVTGHHLRLGPRDVPGVFRGDVLLVTAEEPGRPAWLGSELWEPYVEGKLGVVRVDYAHVELMSPGAQERIAGILTLGLR</sequence>
<dbReference type="SUPFAM" id="SSF52777">
    <property type="entry name" value="CoA-dependent acyltransferases"/>
    <property type="match status" value="6"/>
</dbReference>
<dbReference type="CDD" id="cd19540">
    <property type="entry name" value="LCL_NRPS-like"/>
    <property type="match status" value="2"/>
</dbReference>
<name>A0ABY9IFX2_9ACTN</name>
<organism evidence="6 7">
    <name type="scientific">Streptomyces poriferorum</name>
    <dbReference type="NCBI Taxonomy" id="2798799"/>
    <lineage>
        <taxon>Bacteria</taxon>
        <taxon>Bacillati</taxon>
        <taxon>Actinomycetota</taxon>
        <taxon>Actinomycetes</taxon>
        <taxon>Kitasatosporales</taxon>
        <taxon>Streptomycetaceae</taxon>
        <taxon>Streptomyces</taxon>
    </lineage>
</organism>
<dbReference type="InterPro" id="IPR006162">
    <property type="entry name" value="Ppantetheine_attach_site"/>
</dbReference>
<dbReference type="SUPFAM" id="SSF53474">
    <property type="entry name" value="alpha/beta-Hydrolases"/>
    <property type="match status" value="1"/>
</dbReference>
<dbReference type="Proteomes" id="UP001235744">
    <property type="component" value="Chromosome"/>
</dbReference>
<feature type="region of interest" description="Disordered" evidence="4">
    <location>
        <begin position="593"/>
        <end position="612"/>
    </location>
</feature>
<dbReference type="Gene3D" id="3.30.559.10">
    <property type="entry name" value="Chloramphenicol acetyltransferase-like domain"/>
    <property type="match status" value="3"/>
</dbReference>
<dbReference type="Pfam" id="PF00501">
    <property type="entry name" value="AMP-binding"/>
    <property type="match status" value="3"/>
</dbReference>
<dbReference type="SMART" id="SM00823">
    <property type="entry name" value="PKS_PP"/>
    <property type="match status" value="3"/>
</dbReference>
<dbReference type="NCBIfam" id="NF003417">
    <property type="entry name" value="PRK04813.1"/>
    <property type="match status" value="3"/>
</dbReference>
<keyword evidence="2" id="KW-0596">Phosphopantetheine</keyword>
<dbReference type="RefSeq" id="WP_306072702.1">
    <property type="nucleotide sequence ID" value="NZ_CP120988.1"/>
</dbReference>
<reference evidence="6 7" key="1">
    <citation type="submission" date="2023-03" db="EMBL/GenBank/DDBJ databases">
        <title>Isolation and description of six Streptomyces strains from soil environments, able to metabolize different microbial glucans.</title>
        <authorList>
            <person name="Widen T."/>
            <person name="Larsbrink J."/>
        </authorList>
    </citation>
    <scope>NUCLEOTIDE SEQUENCE [LARGE SCALE GENOMIC DNA]</scope>
    <source>
        <strain evidence="6 7">Alt2</strain>
    </source>
</reference>
<dbReference type="InterPro" id="IPR045851">
    <property type="entry name" value="AMP-bd_C_sf"/>
</dbReference>
<evidence type="ECO:0000256" key="3">
    <source>
        <dbReference type="ARBA" id="ARBA00022553"/>
    </source>
</evidence>
<dbReference type="InterPro" id="IPR020806">
    <property type="entry name" value="PKS_PP-bd"/>
</dbReference>
<dbReference type="InterPro" id="IPR001242">
    <property type="entry name" value="Condensation_dom"/>
</dbReference>
<dbReference type="PROSITE" id="PS00012">
    <property type="entry name" value="PHOSPHOPANTETHEINE"/>
    <property type="match status" value="2"/>
</dbReference>
<keyword evidence="7" id="KW-1185">Reference proteome</keyword>
<dbReference type="EMBL" id="CP120988">
    <property type="protein sequence ID" value="WLQ54107.1"/>
    <property type="molecule type" value="Genomic_DNA"/>
</dbReference>
<dbReference type="InterPro" id="IPR036736">
    <property type="entry name" value="ACP-like_sf"/>
</dbReference>
<dbReference type="PROSITE" id="PS00455">
    <property type="entry name" value="AMP_BINDING"/>
    <property type="match status" value="3"/>
</dbReference>
<dbReference type="InterPro" id="IPR025110">
    <property type="entry name" value="AMP-bd_C"/>
</dbReference>
<dbReference type="PROSITE" id="PS50075">
    <property type="entry name" value="CARRIER"/>
    <property type="match status" value="3"/>
</dbReference>
<feature type="region of interest" description="Disordered" evidence="4">
    <location>
        <begin position="2563"/>
        <end position="2587"/>
    </location>
</feature>
<dbReference type="PANTHER" id="PTHR45527">
    <property type="entry name" value="NONRIBOSOMAL PEPTIDE SYNTHETASE"/>
    <property type="match status" value="1"/>
</dbReference>
<evidence type="ECO:0000256" key="2">
    <source>
        <dbReference type="ARBA" id="ARBA00022450"/>
    </source>
</evidence>
<evidence type="ECO:0000259" key="5">
    <source>
        <dbReference type="PROSITE" id="PS50075"/>
    </source>
</evidence>
<dbReference type="SUPFAM" id="SSF47336">
    <property type="entry name" value="ACP-like"/>
    <property type="match status" value="3"/>
</dbReference>
<evidence type="ECO:0000256" key="4">
    <source>
        <dbReference type="SAM" id="MobiDB-lite"/>
    </source>
</evidence>
<accession>A0ABY9IFX2</accession>
<comment type="cofactor">
    <cofactor evidence="1">
        <name>pantetheine 4'-phosphate</name>
        <dbReference type="ChEBI" id="CHEBI:47942"/>
    </cofactor>
</comment>
<dbReference type="InterPro" id="IPR020802">
    <property type="entry name" value="TesA-like"/>
</dbReference>
<dbReference type="SUPFAM" id="SSF56801">
    <property type="entry name" value="Acetyl-CoA synthetase-like"/>
    <property type="match status" value="3"/>
</dbReference>
<dbReference type="InterPro" id="IPR001031">
    <property type="entry name" value="Thioesterase"/>
</dbReference>
<proteinExistence type="predicted"/>
<dbReference type="InterPro" id="IPR020845">
    <property type="entry name" value="AMP-binding_CS"/>
</dbReference>
<dbReference type="Pfam" id="PF00550">
    <property type="entry name" value="PP-binding"/>
    <property type="match status" value="3"/>
</dbReference>
<dbReference type="InterPro" id="IPR009081">
    <property type="entry name" value="PP-bd_ACP"/>
</dbReference>
<dbReference type="Pfam" id="PF13193">
    <property type="entry name" value="AMP-binding_C"/>
    <property type="match status" value="3"/>
</dbReference>
<dbReference type="Gene3D" id="3.40.50.1820">
    <property type="entry name" value="alpha/beta hydrolase"/>
    <property type="match status" value="1"/>
</dbReference>
<dbReference type="SMART" id="SM00824">
    <property type="entry name" value="PKS_TE"/>
    <property type="match status" value="1"/>
</dbReference>
<dbReference type="Gene3D" id="3.30.300.30">
    <property type="match status" value="3"/>
</dbReference>
<dbReference type="Gene3D" id="3.40.50.980">
    <property type="match status" value="6"/>
</dbReference>
<dbReference type="PANTHER" id="PTHR45527:SF1">
    <property type="entry name" value="FATTY ACID SYNTHASE"/>
    <property type="match status" value="1"/>
</dbReference>
<feature type="region of interest" description="Disordered" evidence="4">
    <location>
        <begin position="964"/>
        <end position="987"/>
    </location>
</feature>
<dbReference type="InterPro" id="IPR029058">
    <property type="entry name" value="AB_hydrolase_fold"/>
</dbReference>
<dbReference type="Pfam" id="PF00975">
    <property type="entry name" value="Thioesterase"/>
    <property type="match status" value="1"/>
</dbReference>
<protein>
    <submittedName>
        <fullName evidence="6">Amino acid adenylation domain-containing protein</fullName>
    </submittedName>
</protein>
<dbReference type="CDD" id="cd12117">
    <property type="entry name" value="A_NRPS_Srf_like"/>
    <property type="match status" value="1"/>
</dbReference>
<feature type="compositionally biased region" description="Basic and acidic residues" evidence="4">
    <location>
        <begin position="976"/>
        <end position="987"/>
    </location>
</feature>
<dbReference type="InterPro" id="IPR023213">
    <property type="entry name" value="CAT-like_dom_sf"/>
</dbReference>
<dbReference type="Gene3D" id="1.10.1200.10">
    <property type="entry name" value="ACP-like"/>
    <property type="match status" value="2"/>
</dbReference>